<sequence length="445" mass="48616">MDLVKKLGQDSLEVVDHAEKTMGFFTTFSMWLSANLVVTTIYTGMYLVPDLPLGQALWIILSGSIVGAIPLALVGSIGTRTGLTTMAIARSVFGTRGSILPSVINMVLLIGWSWVQALMAGISMDYAIHSLTGYSNVALFTIICECIVVFITLSGHKGIEIFEKCIAAAMLALSCVVFYKLFGEYDWHELANLEPTPKSGTTVAIAIDMVIATAISWTPISADYNRNCKSVRISNWGTITGYVVASLIAMGTGAIVSGLSIMSNLEQTFDPTVLLSKFGFGLFAAFVIFFSVMTTNIMCVYSATMSYMNVRPKSTFWKPALVIGVISVLGALYSGILDNFSDWILTIGGMFTPIFAIMLSDYYFIKKRSLNVRALMENEPNEYWYSKGCNVLALGVYVVTALLSFYWIKISPLWCGATIPSFVVAFLLYILACKLFPTLAGTKWG</sequence>
<dbReference type="AlphaFoldDB" id="A0A1J5MRS6"/>
<evidence type="ECO:0000256" key="3">
    <source>
        <dbReference type="ARBA" id="ARBA00022448"/>
    </source>
</evidence>
<dbReference type="InterPro" id="IPR001248">
    <property type="entry name" value="Pur-cyt_permease"/>
</dbReference>
<comment type="similarity">
    <text evidence="2 7">Belongs to the purine-cytosine permease (2.A.39) family.</text>
</comment>
<dbReference type="Proteomes" id="UP000181901">
    <property type="component" value="Unassembled WGS sequence"/>
</dbReference>
<evidence type="ECO:0000313" key="9">
    <source>
        <dbReference type="EMBL" id="OIQ48730.1"/>
    </source>
</evidence>
<feature type="transmembrane region" description="Helical" evidence="8">
    <location>
        <begin position="414"/>
        <end position="436"/>
    </location>
</feature>
<keyword evidence="4 8" id="KW-0812">Transmembrane</keyword>
<proteinExistence type="inferred from homology"/>
<keyword evidence="3 7" id="KW-0813">Transport</keyword>
<dbReference type="InterPro" id="IPR030191">
    <property type="entry name" value="CodB"/>
</dbReference>
<evidence type="ECO:0000256" key="5">
    <source>
        <dbReference type="ARBA" id="ARBA00022989"/>
    </source>
</evidence>
<gene>
    <name evidence="9" type="primary">ybbW</name>
    <name evidence="9" type="ORF">BerOc1_03482</name>
</gene>
<dbReference type="PIRSF" id="PIRSF002744">
    <property type="entry name" value="Pur-cyt_permease"/>
    <property type="match status" value="1"/>
</dbReference>
<dbReference type="GO" id="GO:0005886">
    <property type="term" value="C:plasma membrane"/>
    <property type="evidence" value="ECO:0007669"/>
    <property type="project" value="TreeGrafter"/>
</dbReference>
<dbReference type="RefSeq" id="WP_071547174.1">
    <property type="nucleotide sequence ID" value="NZ_LKAQ01000005.1"/>
</dbReference>
<dbReference type="GO" id="GO:0015209">
    <property type="term" value="F:cytosine transmembrane transporter activity"/>
    <property type="evidence" value="ECO:0007669"/>
    <property type="project" value="InterPro"/>
</dbReference>
<name>A0A1J5MRS6_9BACT</name>
<evidence type="ECO:0000256" key="7">
    <source>
        <dbReference type="PIRNR" id="PIRNR002744"/>
    </source>
</evidence>
<keyword evidence="5 8" id="KW-1133">Transmembrane helix</keyword>
<feature type="transmembrane region" description="Helical" evidence="8">
    <location>
        <begin position="241"/>
        <end position="262"/>
    </location>
</feature>
<feature type="transmembrane region" description="Helical" evidence="8">
    <location>
        <begin position="316"/>
        <end position="337"/>
    </location>
</feature>
<dbReference type="PANTHER" id="PTHR30569">
    <property type="entry name" value="CYTOSINE TRANSPORTER CODB"/>
    <property type="match status" value="1"/>
</dbReference>
<feature type="transmembrane region" description="Helical" evidence="8">
    <location>
        <begin position="99"/>
        <end position="122"/>
    </location>
</feature>
<evidence type="ECO:0000256" key="6">
    <source>
        <dbReference type="ARBA" id="ARBA00023136"/>
    </source>
</evidence>
<dbReference type="CDD" id="cd11484">
    <property type="entry name" value="SLC-NCS1sbd_CobB-like"/>
    <property type="match status" value="1"/>
</dbReference>
<feature type="transmembrane region" description="Helical" evidence="8">
    <location>
        <begin position="165"/>
        <end position="182"/>
    </location>
</feature>
<accession>A0A1J5MRS6</accession>
<evidence type="ECO:0000256" key="2">
    <source>
        <dbReference type="ARBA" id="ARBA00008974"/>
    </source>
</evidence>
<feature type="transmembrane region" description="Helical" evidence="8">
    <location>
        <begin position="202"/>
        <end position="220"/>
    </location>
</feature>
<keyword evidence="10" id="KW-1185">Reference proteome</keyword>
<dbReference type="EMBL" id="LKAQ01000005">
    <property type="protein sequence ID" value="OIQ48730.1"/>
    <property type="molecule type" value="Genomic_DNA"/>
</dbReference>
<feature type="transmembrane region" description="Helical" evidence="8">
    <location>
        <begin position="343"/>
        <end position="364"/>
    </location>
</feature>
<feature type="transmembrane region" description="Helical" evidence="8">
    <location>
        <begin position="134"/>
        <end position="153"/>
    </location>
</feature>
<dbReference type="Gene3D" id="1.10.4160.10">
    <property type="entry name" value="Hydantoin permease"/>
    <property type="match status" value="1"/>
</dbReference>
<comment type="subcellular location">
    <subcellularLocation>
        <location evidence="1">Membrane</location>
        <topology evidence="1">Multi-pass membrane protein</topology>
    </subcellularLocation>
</comment>
<evidence type="ECO:0000256" key="8">
    <source>
        <dbReference type="SAM" id="Phobius"/>
    </source>
</evidence>
<evidence type="ECO:0000256" key="1">
    <source>
        <dbReference type="ARBA" id="ARBA00004141"/>
    </source>
</evidence>
<dbReference type="PANTHER" id="PTHR30569:SF0">
    <property type="entry name" value="CYTOSINE PERMEASE"/>
    <property type="match status" value="1"/>
</dbReference>
<feature type="transmembrane region" description="Helical" evidence="8">
    <location>
        <begin position="384"/>
        <end position="408"/>
    </location>
</feature>
<dbReference type="OrthoDB" id="9780088at2"/>
<feature type="transmembrane region" description="Helical" evidence="8">
    <location>
        <begin position="56"/>
        <end position="78"/>
    </location>
</feature>
<comment type="caution">
    <text evidence="9">The sequence shown here is derived from an EMBL/GenBank/DDBJ whole genome shotgun (WGS) entry which is preliminary data.</text>
</comment>
<feature type="transmembrane region" description="Helical" evidence="8">
    <location>
        <begin position="282"/>
        <end position="304"/>
    </location>
</feature>
<reference evidence="9 10" key="1">
    <citation type="submission" date="2015-09" db="EMBL/GenBank/DDBJ databases">
        <title>Genome of Desulfovibrio dechloracetivorans BerOc1, a mercury methylating strain isolated from highly hydrocarbons and metals contaminated coastal sediments.</title>
        <authorList>
            <person name="Goni Urriza M."/>
            <person name="Gassie C."/>
            <person name="Bouchez O."/>
            <person name="Klopp C."/>
            <person name="Ranchou-Peyruse A."/>
            <person name="Remy G."/>
        </authorList>
    </citation>
    <scope>NUCLEOTIDE SEQUENCE [LARGE SCALE GENOMIC DNA]</scope>
    <source>
        <strain evidence="9 10">BerOc1</strain>
    </source>
</reference>
<keyword evidence="6 7" id="KW-0472">Membrane</keyword>
<feature type="transmembrane region" description="Helical" evidence="8">
    <location>
        <begin position="21"/>
        <end position="44"/>
    </location>
</feature>
<evidence type="ECO:0000256" key="4">
    <source>
        <dbReference type="ARBA" id="ARBA00022692"/>
    </source>
</evidence>
<dbReference type="Pfam" id="PF02133">
    <property type="entry name" value="Transp_cyt_pur"/>
    <property type="match status" value="1"/>
</dbReference>
<protein>
    <submittedName>
        <fullName evidence="9">Putative allantoin permease</fullName>
    </submittedName>
</protein>
<organism evidence="9 10">
    <name type="scientific">Pseudodesulfovibrio hydrargyri</name>
    <dbReference type="NCBI Taxonomy" id="2125990"/>
    <lineage>
        <taxon>Bacteria</taxon>
        <taxon>Pseudomonadati</taxon>
        <taxon>Thermodesulfobacteriota</taxon>
        <taxon>Desulfovibrionia</taxon>
        <taxon>Desulfovibrionales</taxon>
        <taxon>Desulfovibrionaceae</taxon>
    </lineage>
</organism>
<evidence type="ECO:0000313" key="10">
    <source>
        <dbReference type="Proteomes" id="UP000181901"/>
    </source>
</evidence>
<dbReference type="InterPro" id="IPR026030">
    <property type="entry name" value="Pur-cyt_permease_Fcy2/21/22"/>
</dbReference>